<feature type="region of interest" description="Disordered" evidence="1">
    <location>
        <begin position="1"/>
        <end position="49"/>
    </location>
</feature>
<organism evidence="2">
    <name type="scientific">uncultured Gemmatimonadaceae bacterium</name>
    <dbReference type="NCBI Taxonomy" id="246130"/>
    <lineage>
        <taxon>Bacteria</taxon>
        <taxon>Pseudomonadati</taxon>
        <taxon>Gemmatimonadota</taxon>
        <taxon>Gemmatimonadia</taxon>
        <taxon>Gemmatimonadales</taxon>
        <taxon>Gemmatimonadaceae</taxon>
        <taxon>environmental samples</taxon>
    </lineage>
</organism>
<evidence type="ECO:0000313" key="2">
    <source>
        <dbReference type="EMBL" id="CAA9346896.1"/>
    </source>
</evidence>
<reference evidence="2" key="1">
    <citation type="submission" date="2020-02" db="EMBL/GenBank/DDBJ databases">
        <authorList>
            <person name="Meier V. D."/>
        </authorList>
    </citation>
    <scope>NUCLEOTIDE SEQUENCE</scope>
    <source>
        <strain evidence="2">AVDCRST_MAG40</strain>
    </source>
</reference>
<feature type="compositionally biased region" description="Basic and acidic residues" evidence="1">
    <location>
        <begin position="28"/>
        <end position="43"/>
    </location>
</feature>
<accession>A0A6J4M129</accession>
<feature type="non-terminal residue" evidence="2">
    <location>
        <position position="1"/>
    </location>
</feature>
<sequence>WAPSGAGAHEQHDAGARGPAARRAHAARLREPAPRRAGRADHRAARRAV</sequence>
<dbReference type="AlphaFoldDB" id="A0A6J4M129"/>
<proteinExistence type="predicted"/>
<name>A0A6J4M129_9BACT</name>
<evidence type="ECO:0000256" key="1">
    <source>
        <dbReference type="SAM" id="MobiDB-lite"/>
    </source>
</evidence>
<feature type="non-terminal residue" evidence="2">
    <location>
        <position position="49"/>
    </location>
</feature>
<gene>
    <name evidence="2" type="ORF">AVDCRST_MAG40-2675</name>
</gene>
<protein>
    <submittedName>
        <fullName evidence="2">Uncharacterized protein</fullName>
    </submittedName>
</protein>
<dbReference type="EMBL" id="CADCTX010000751">
    <property type="protein sequence ID" value="CAA9346896.1"/>
    <property type="molecule type" value="Genomic_DNA"/>
</dbReference>